<reference evidence="6" key="1">
    <citation type="thesis" date="2020" institute="ProQuest LLC" country="789 East Eisenhower Parkway, Ann Arbor, MI, USA">
        <title>Comparative Genomics and Chromosome Evolution.</title>
        <authorList>
            <person name="Mudd A.B."/>
        </authorList>
    </citation>
    <scope>NUCLEOTIDE SEQUENCE</scope>
    <source>
        <strain evidence="6">HN-11 Male</strain>
        <tissue evidence="6">Kidney and liver</tissue>
    </source>
</reference>
<keyword evidence="3" id="KW-0496">Mitochondrion</keyword>
<name>A0A8J6EX02_ELECQ</name>
<proteinExistence type="inferred from homology"/>
<dbReference type="FunFam" id="3.30.460.10:FF:000018">
    <property type="entry name" value="Mitochondrial assembly of ribosomal large subunit 1"/>
    <property type="match status" value="1"/>
</dbReference>
<evidence type="ECO:0000256" key="4">
    <source>
        <dbReference type="ARBA" id="ARBA00053669"/>
    </source>
</evidence>
<evidence type="ECO:0000256" key="1">
    <source>
        <dbReference type="ARBA" id="ARBA00004173"/>
    </source>
</evidence>
<dbReference type="Proteomes" id="UP000770717">
    <property type="component" value="Unassembled WGS sequence"/>
</dbReference>
<evidence type="ECO:0000313" key="7">
    <source>
        <dbReference type="Proteomes" id="UP000770717"/>
    </source>
</evidence>
<sequence>MWAPRLSRLGVRLAAAPRGLSGTKLHPGIRWCRHQAGVSAGWMTYSEALPAAPVRTCVLQSSRLYSGRVPDEESPDRPDEALQEFNINLLVNLLRQENGKDLCVIRIPPEMNYVDYFVVVGGTSNRHLQAMAQYILKVHKFLKGENEAFVCLEGKNTDDWMCIDFGNIVVHFMLPETREAFELEKLWTLRSHDDQLSQIPQEILPSDFTFGLQQHKE</sequence>
<dbReference type="OrthoDB" id="21330at2759"/>
<dbReference type="GO" id="GO:0090071">
    <property type="term" value="P:negative regulation of ribosome biogenesis"/>
    <property type="evidence" value="ECO:0007669"/>
    <property type="project" value="TreeGrafter"/>
</dbReference>
<dbReference type="InterPro" id="IPR043519">
    <property type="entry name" value="NT_sf"/>
</dbReference>
<dbReference type="NCBIfam" id="TIGR00090">
    <property type="entry name" value="rsfS_iojap_ybeB"/>
    <property type="match status" value="1"/>
</dbReference>
<evidence type="ECO:0000256" key="5">
    <source>
        <dbReference type="ARBA" id="ARBA00073331"/>
    </source>
</evidence>
<dbReference type="Pfam" id="PF02410">
    <property type="entry name" value="RsfS"/>
    <property type="match status" value="1"/>
</dbReference>
<dbReference type="PANTHER" id="PTHR21043:SF0">
    <property type="entry name" value="MITOCHONDRIAL ASSEMBLY OF RIBOSOMAL LARGE SUBUNIT PROTEIN 1"/>
    <property type="match status" value="1"/>
</dbReference>
<dbReference type="EMBL" id="WNTK01000011">
    <property type="protein sequence ID" value="KAG9476261.1"/>
    <property type="molecule type" value="Genomic_DNA"/>
</dbReference>
<protein>
    <recommendedName>
        <fullName evidence="5">Mitochondrial assembly of ribosomal large subunit protein 1</fullName>
    </recommendedName>
</protein>
<comment type="subcellular location">
    <subcellularLocation>
        <location evidence="1">Mitochondrion</location>
    </subcellularLocation>
</comment>
<evidence type="ECO:0000256" key="2">
    <source>
        <dbReference type="ARBA" id="ARBA00010574"/>
    </source>
</evidence>
<dbReference type="Gene3D" id="3.30.460.10">
    <property type="entry name" value="Beta Polymerase, domain 2"/>
    <property type="match status" value="1"/>
</dbReference>
<dbReference type="AlphaFoldDB" id="A0A8J6EX02"/>
<accession>A0A8J6EX02</accession>
<comment type="function">
    <text evidence="4">Required for normal mitochondrial ribosome function and mitochondrial translation. May play a role in ribosome biogenesis by preventing premature association of the 28S and 39S ribosomal subunits. Interacts with mitochondrial ribosomal protein uL14m (MRPL14), probably blocking formation of intersubunit bridge B8, preventing association of the 28S and 39S ribosomal subunits. Addition to isolated mitochondrial ribosomal subunits partially inhibits translation, probably by interfering with the association of the 28S and 39S ribosomal subunits and the formation of functional ribosomes. May also participate in the assembly and/or regulation of the stability of the large subunit of the mitochondrial ribosome. May function as a ribosomal silencing factor.</text>
</comment>
<dbReference type="GO" id="GO:0005739">
    <property type="term" value="C:mitochondrion"/>
    <property type="evidence" value="ECO:0007669"/>
    <property type="project" value="UniProtKB-SubCell"/>
</dbReference>
<dbReference type="PANTHER" id="PTHR21043">
    <property type="entry name" value="IOJAP SUPERFAMILY ORTHOLOG"/>
    <property type="match status" value="1"/>
</dbReference>
<comment type="similarity">
    <text evidence="2">Belongs to the Iojap/RsfS family.</text>
</comment>
<comment type="caution">
    <text evidence="6">The sequence shown here is derived from an EMBL/GenBank/DDBJ whole genome shotgun (WGS) entry which is preliminary data.</text>
</comment>
<organism evidence="6 7">
    <name type="scientific">Eleutherodactylus coqui</name>
    <name type="common">Puerto Rican coqui</name>
    <dbReference type="NCBI Taxonomy" id="57060"/>
    <lineage>
        <taxon>Eukaryota</taxon>
        <taxon>Metazoa</taxon>
        <taxon>Chordata</taxon>
        <taxon>Craniata</taxon>
        <taxon>Vertebrata</taxon>
        <taxon>Euteleostomi</taxon>
        <taxon>Amphibia</taxon>
        <taxon>Batrachia</taxon>
        <taxon>Anura</taxon>
        <taxon>Neobatrachia</taxon>
        <taxon>Hyloidea</taxon>
        <taxon>Eleutherodactylidae</taxon>
        <taxon>Eleutherodactylinae</taxon>
        <taxon>Eleutherodactylus</taxon>
        <taxon>Eleutherodactylus</taxon>
    </lineage>
</organism>
<keyword evidence="7" id="KW-1185">Reference proteome</keyword>
<evidence type="ECO:0000313" key="6">
    <source>
        <dbReference type="EMBL" id="KAG9476261.1"/>
    </source>
</evidence>
<evidence type="ECO:0000256" key="3">
    <source>
        <dbReference type="ARBA" id="ARBA00023128"/>
    </source>
</evidence>
<gene>
    <name evidence="6" type="ORF">GDO78_003036</name>
</gene>
<dbReference type="HAMAP" id="MF_01477">
    <property type="entry name" value="Iojap_RsfS"/>
    <property type="match status" value="1"/>
</dbReference>
<dbReference type="GO" id="GO:0043023">
    <property type="term" value="F:ribosomal large subunit binding"/>
    <property type="evidence" value="ECO:0007669"/>
    <property type="project" value="TreeGrafter"/>
</dbReference>
<dbReference type="GO" id="GO:0017148">
    <property type="term" value="P:negative regulation of translation"/>
    <property type="evidence" value="ECO:0007669"/>
    <property type="project" value="TreeGrafter"/>
</dbReference>
<dbReference type="InterPro" id="IPR004394">
    <property type="entry name" value="Iojap/RsfS/C7orf30"/>
</dbReference>
<dbReference type="SUPFAM" id="SSF81301">
    <property type="entry name" value="Nucleotidyltransferase"/>
    <property type="match status" value="1"/>
</dbReference>